<dbReference type="STRING" id="1848.SAMN05443637_13333"/>
<dbReference type="SUPFAM" id="SSF52091">
    <property type="entry name" value="SpoIIaa-like"/>
    <property type="match status" value="1"/>
</dbReference>
<dbReference type="CDD" id="cd07043">
    <property type="entry name" value="STAS_anti-anti-sigma_factors"/>
    <property type="match status" value="1"/>
</dbReference>
<dbReference type="EMBL" id="FRAP01000033">
    <property type="protein sequence ID" value="SHL51346.1"/>
    <property type="molecule type" value="Genomic_DNA"/>
</dbReference>
<reference evidence="4 5" key="1">
    <citation type="submission" date="2016-11" db="EMBL/GenBank/DDBJ databases">
        <authorList>
            <person name="Jaros S."/>
            <person name="Januszkiewicz K."/>
            <person name="Wedrychowicz H."/>
        </authorList>
    </citation>
    <scope>NUCLEOTIDE SEQUENCE [LARGE SCALE GENOMIC DNA]</scope>
    <source>
        <strain evidence="4 5">DSM 43832</strain>
    </source>
</reference>
<dbReference type="InterPro" id="IPR002645">
    <property type="entry name" value="STAS_dom"/>
</dbReference>
<keyword evidence="5" id="KW-1185">Reference proteome</keyword>
<comment type="similarity">
    <text evidence="1 2">Belongs to the anti-sigma-factor antagonist family.</text>
</comment>
<evidence type="ECO:0000313" key="4">
    <source>
        <dbReference type="EMBL" id="SHL51346.1"/>
    </source>
</evidence>
<dbReference type="PANTHER" id="PTHR33495">
    <property type="entry name" value="ANTI-SIGMA FACTOR ANTAGONIST TM_1081-RELATED-RELATED"/>
    <property type="match status" value="1"/>
</dbReference>
<dbReference type="PANTHER" id="PTHR33495:SF2">
    <property type="entry name" value="ANTI-SIGMA FACTOR ANTAGONIST TM_1081-RELATED"/>
    <property type="match status" value="1"/>
</dbReference>
<evidence type="ECO:0000256" key="1">
    <source>
        <dbReference type="ARBA" id="ARBA00009013"/>
    </source>
</evidence>
<organism evidence="4 5">
    <name type="scientific">Pseudonocardia thermophila</name>
    <dbReference type="NCBI Taxonomy" id="1848"/>
    <lineage>
        <taxon>Bacteria</taxon>
        <taxon>Bacillati</taxon>
        <taxon>Actinomycetota</taxon>
        <taxon>Actinomycetes</taxon>
        <taxon>Pseudonocardiales</taxon>
        <taxon>Pseudonocardiaceae</taxon>
        <taxon>Pseudonocardia</taxon>
    </lineage>
</organism>
<gene>
    <name evidence="4" type="ORF">SAMN05443637_13333</name>
</gene>
<evidence type="ECO:0000259" key="3">
    <source>
        <dbReference type="PROSITE" id="PS50801"/>
    </source>
</evidence>
<dbReference type="OrthoDB" id="3576811at2"/>
<dbReference type="InterPro" id="IPR003658">
    <property type="entry name" value="Anti-sigma_ant"/>
</dbReference>
<feature type="domain" description="STAS" evidence="3">
    <location>
        <begin position="29"/>
        <end position="129"/>
    </location>
</feature>
<proteinExistence type="inferred from homology"/>
<protein>
    <recommendedName>
        <fullName evidence="2">Anti-sigma factor antagonist</fullName>
    </recommendedName>
</protein>
<dbReference type="Pfam" id="PF01740">
    <property type="entry name" value="STAS"/>
    <property type="match status" value="1"/>
</dbReference>
<dbReference type="InterPro" id="IPR036513">
    <property type="entry name" value="STAS_dom_sf"/>
</dbReference>
<dbReference type="NCBIfam" id="TIGR00377">
    <property type="entry name" value="ant_ant_sig"/>
    <property type="match status" value="1"/>
</dbReference>
<accession>A0A1M7B8Y3</accession>
<name>A0A1M7B8Y3_PSETH</name>
<dbReference type="RefSeq" id="WP_073460523.1">
    <property type="nucleotide sequence ID" value="NZ_CALGVN010000065.1"/>
</dbReference>
<dbReference type="PROSITE" id="PS50801">
    <property type="entry name" value="STAS"/>
    <property type="match status" value="1"/>
</dbReference>
<dbReference type="GO" id="GO:0043856">
    <property type="term" value="F:anti-sigma factor antagonist activity"/>
    <property type="evidence" value="ECO:0007669"/>
    <property type="project" value="InterPro"/>
</dbReference>
<dbReference type="Proteomes" id="UP000184363">
    <property type="component" value="Unassembled WGS sequence"/>
</dbReference>
<dbReference type="AlphaFoldDB" id="A0A1M7B8Y3"/>
<sequence length="130" mass="13571">MSTDPSGSGDAEFGDIGEIIRFDVVDHGDGLRVLHAVGELDTLTSPLLQARVTEQLAEASSLVIDLSEISFLGSAGLAVLVGAKDEADARSCRLWLVPGSRIAKRALEATGLLSLFQVAEDVPEALAAAR</sequence>
<dbReference type="Gene3D" id="3.30.750.24">
    <property type="entry name" value="STAS domain"/>
    <property type="match status" value="1"/>
</dbReference>
<evidence type="ECO:0000256" key="2">
    <source>
        <dbReference type="RuleBase" id="RU003749"/>
    </source>
</evidence>
<evidence type="ECO:0000313" key="5">
    <source>
        <dbReference type="Proteomes" id="UP000184363"/>
    </source>
</evidence>